<gene>
    <name evidence="1" type="ORF">DXD67_13180</name>
</gene>
<accession>A0A3E4GMI4</accession>
<sequence length="110" mass="12441">MIKGIPVKLYERTASGTDTFGHPIYTETPVTVEDVLVAPASTTEVLDMLNIIGKKAVYNIAIPKGDTHTWQDCRVDFFGASWRVIGFPQQGIEENIPGRWNQRWMVERYG</sequence>
<reference evidence="1 2" key="1">
    <citation type="submission" date="2018-08" db="EMBL/GenBank/DDBJ databases">
        <title>A genome reference for cultivated species of the human gut microbiota.</title>
        <authorList>
            <person name="Zou Y."/>
            <person name="Xue W."/>
            <person name="Luo G."/>
        </authorList>
    </citation>
    <scope>NUCLEOTIDE SEQUENCE [LARGE SCALE GENOMIC DNA]</scope>
    <source>
        <strain evidence="1 2">TM07-19</strain>
    </source>
</reference>
<comment type="caution">
    <text evidence="1">The sequence shown here is derived from an EMBL/GenBank/DDBJ whole genome shotgun (WGS) entry which is preliminary data.</text>
</comment>
<dbReference type="AlphaFoldDB" id="A0A3E4GMI4"/>
<dbReference type="Proteomes" id="UP000260655">
    <property type="component" value="Unassembled WGS sequence"/>
</dbReference>
<name>A0A3E4GMI4_9FIRM</name>
<evidence type="ECO:0000313" key="1">
    <source>
        <dbReference type="EMBL" id="RGJ21366.1"/>
    </source>
</evidence>
<organism evidence="1 2">
    <name type="scientific">Coprococcus comes</name>
    <dbReference type="NCBI Taxonomy" id="410072"/>
    <lineage>
        <taxon>Bacteria</taxon>
        <taxon>Bacillati</taxon>
        <taxon>Bacillota</taxon>
        <taxon>Clostridia</taxon>
        <taxon>Lachnospirales</taxon>
        <taxon>Lachnospiraceae</taxon>
        <taxon>Coprococcus</taxon>
    </lineage>
</organism>
<dbReference type="EMBL" id="QSOV01000017">
    <property type="protein sequence ID" value="RGJ21366.1"/>
    <property type="molecule type" value="Genomic_DNA"/>
</dbReference>
<proteinExistence type="predicted"/>
<evidence type="ECO:0000313" key="2">
    <source>
        <dbReference type="Proteomes" id="UP000260655"/>
    </source>
</evidence>
<dbReference type="RefSeq" id="WP_117558854.1">
    <property type="nucleotide sequence ID" value="NZ_QSOV01000017.1"/>
</dbReference>
<protein>
    <submittedName>
        <fullName evidence="1">Uncharacterized protein</fullName>
    </submittedName>
</protein>